<feature type="region of interest" description="Disordered" evidence="1">
    <location>
        <begin position="1"/>
        <end position="39"/>
    </location>
</feature>
<evidence type="ECO:0000256" key="1">
    <source>
        <dbReference type="SAM" id="MobiDB-lite"/>
    </source>
</evidence>
<feature type="region of interest" description="Disordered" evidence="1">
    <location>
        <begin position="64"/>
        <end position="85"/>
    </location>
</feature>
<evidence type="ECO:0000313" key="2">
    <source>
        <dbReference type="EMBL" id="KAG2616193.1"/>
    </source>
</evidence>
<proteinExistence type="predicted"/>
<organism evidence="2 3">
    <name type="scientific">Panicum virgatum</name>
    <name type="common">Blackwell switchgrass</name>
    <dbReference type="NCBI Taxonomy" id="38727"/>
    <lineage>
        <taxon>Eukaryota</taxon>
        <taxon>Viridiplantae</taxon>
        <taxon>Streptophyta</taxon>
        <taxon>Embryophyta</taxon>
        <taxon>Tracheophyta</taxon>
        <taxon>Spermatophyta</taxon>
        <taxon>Magnoliopsida</taxon>
        <taxon>Liliopsida</taxon>
        <taxon>Poales</taxon>
        <taxon>Poaceae</taxon>
        <taxon>PACMAD clade</taxon>
        <taxon>Panicoideae</taxon>
        <taxon>Panicodae</taxon>
        <taxon>Paniceae</taxon>
        <taxon>Panicinae</taxon>
        <taxon>Panicum</taxon>
        <taxon>Panicum sect. Hiantes</taxon>
    </lineage>
</organism>
<keyword evidence="3" id="KW-1185">Reference proteome</keyword>
<dbReference type="AlphaFoldDB" id="A0A8T0U545"/>
<dbReference type="EMBL" id="CM029042">
    <property type="protein sequence ID" value="KAG2616193.1"/>
    <property type="molecule type" value="Genomic_DNA"/>
</dbReference>
<evidence type="ECO:0000313" key="3">
    <source>
        <dbReference type="Proteomes" id="UP000823388"/>
    </source>
</evidence>
<comment type="caution">
    <text evidence="2">The sequence shown here is derived from an EMBL/GenBank/DDBJ whole genome shotgun (WGS) entry which is preliminary data.</text>
</comment>
<dbReference type="Proteomes" id="UP000823388">
    <property type="component" value="Chromosome 3N"/>
</dbReference>
<accession>A0A8T0U545</accession>
<name>A0A8T0U545_PANVG</name>
<protein>
    <submittedName>
        <fullName evidence="2">Uncharacterized protein</fullName>
    </submittedName>
</protein>
<gene>
    <name evidence="2" type="ORF">PVAP13_3NG178649</name>
</gene>
<sequence length="85" mass="8788">MLPTLPCPAPGRTGPPPPPTLPSSPPSPIPKHSPLPSPLLPLLTRGFASRRPFLPGFGGRAGRGVLDSAGGSPWEGAPWPLQLCR</sequence>
<reference evidence="2" key="1">
    <citation type="submission" date="2020-05" db="EMBL/GenBank/DDBJ databases">
        <title>WGS assembly of Panicum virgatum.</title>
        <authorList>
            <person name="Lovell J.T."/>
            <person name="Jenkins J."/>
            <person name="Shu S."/>
            <person name="Juenger T.E."/>
            <person name="Schmutz J."/>
        </authorList>
    </citation>
    <scope>NUCLEOTIDE SEQUENCE</scope>
    <source>
        <strain evidence="2">AP13</strain>
    </source>
</reference>